<dbReference type="InterPro" id="IPR006486">
    <property type="entry name" value="PYST_A"/>
</dbReference>
<evidence type="ECO:0000256" key="1">
    <source>
        <dbReference type="SAM" id="SignalP"/>
    </source>
</evidence>
<proteinExistence type="predicted"/>
<evidence type="ECO:0000313" key="2">
    <source>
        <dbReference type="EMBL" id="SCL84399.1"/>
    </source>
</evidence>
<name>A0A1D3L7M0_PLACE</name>
<accession>A0A1D3L7M0</accession>
<dbReference type="EMBL" id="FMIO01000059">
    <property type="protein sequence ID" value="SCL84399.1"/>
    <property type="molecule type" value="Genomic_DNA"/>
</dbReference>
<dbReference type="NCBIfam" id="TIGR01599">
    <property type="entry name" value="PYST-A"/>
    <property type="match status" value="1"/>
</dbReference>
<reference evidence="2 3" key="1">
    <citation type="submission" date="2016-08" db="EMBL/GenBank/DDBJ databases">
        <authorList>
            <consortium name="Pathogen Informatics"/>
        </authorList>
    </citation>
    <scope>NUCLEOTIDE SEQUENCE [LARGE SCALE GENOMIC DNA]</scope>
    <source>
        <strain evidence="2 3">DK</strain>
    </source>
</reference>
<dbReference type="SUPFAM" id="SSF55961">
    <property type="entry name" value="Bet v1-like"/>
    <property type="match status" value="1"/>
</dbReference>
<sequence>MNKGHIKIALALLSVAGYMQNIVFASEFDAATISSNEESEHQISISPEEATQAAAVMVEALDVAKKHAEHTDDYGLYYKKDDEEFLHFKRANNTEIGKLEFTIHNPDSYSDIVNMLWDPSGGKDYDNLFIQGTLPRIYNENLVIRQQRYKSIMWDKYYHALANKVELSEDETAIVLTSSHMNDHDPGVYQEYVNPLVESANSFKPEIDSEEDIRRGKLYKTYVNLMTLFIKKEGDCVKITVIASIDHSVVSDTTQNTIRKMTSKIMLNIINLRGIFEKKQ</sequence>
<dbReference type="AlphaFoldDB" id="A0A1D3L7M0"/>
<evidence type="ECO:0000313" key="3">
    <source>
        <dbReference type="Proteomes" id="UP000195879"/>
    </source>
</evidence>
<dbReference type="Proteomes" id="UP000195879">
    <property type="component" value="Unassembled WGS sequence"/>
</dbReference>
<organism evidence="2 3">
    <name type="scientific">Plasmodium chabaudi adami</name>
    <dbReference type="NCBI Taxonomy" id="5826"/>
    <lineage>
        <taxon>Eukaryota</taxon>
        <taxon>Sar</taxon>
        <taxon>Alveolata</taxon>
        <taxon>Apicomplexa</taxon>
        <taxon>Aconoidasida</taxon>
        <taxon>Haemosporida</taxon>
        <taxon>Plasmodiidae</taxon>
        <taxon>Plasmodium</taxon>
        <taxon>Plasmodium (Vinckeia)</taxon>
    </lineage>
</organism>
<feature type="signal peptide" evidence="1">
    <location>
        <begin position="1"/>
        <end position="25"/>
    </location>
</feature>
<keyword evidence="1" id="KW-0732">Signal</keyword>
<feature type="chain" id="PRO_5008917289" evidence="1">
    <location>
        <begin position="26"/>
        <end position="280"/>
    </location>
</feature>
<protein>
    <submittedName>
        <fullName evidence="2">Fam-a protein</fullName>
    </submittedName>
</protein>
<gene>
    <name evidence="2" type="ORF">PCHDK_000498300</name>
</gene>